<keyword evidence="2" id="KW-1185">Reference proteome</keyword>
<name>A0A0A7FTY1_9CLOT</name>
<evidence type="ECO:0000313" key="1">
    <source>
        <dbReference type="EMBL" id="AIY83072.1"/>
    </source>
</evidence>
<organism evidence="1 2">
    <name type="scientific">Clostridium baratii str. Sullivan</name>
    <dbReference type="NCBI Taxonomy" id="1415775"/>
    <lineage>
        <taxon>Bacteria</taxon>
        <taxon>Bacillati</taxon>
        <taxon>Bacillota</taxon>
        <taxon>Clostridia</taxon>
        <taxon>Eubacteriales</taxon>
        <taxon>Clostridiaceae</taxon>
        <taxon>Clostridium</taxon>
    </lineage>
</organism>
<sequence length="160" mass="19130">MDSEFERMTRMNIENLTLNYNKRNCVERLLLDYLSNEKEISELVLNHLNYCKLNTLDPINNIDNDSFKDLVAYSTYSNILNNYVRRENVSYQNINQILKMLDKSKDTIRLFLENNLEKNSLSNNLDEFINWCGISYKFHNNFINIINSDHILKFLVLNFK</sequence>
<gene>
    <name evidence="1" type="ORF">U729_2692</name>
</gene>
<evidence type="ECO:0000313" key="2">
    <source>
        <dbReference type="Proteomes" id="UP000030635"/>
    </source>
</evidence>
<dbReference type="OrthoDB" id="2079159at2"/>
<protein>
    <submittedName>
        <fullName evidence="1">Uncharacterized protein</fullName>
    </submittedName>
</protein>
<dbReference type="HOGENOM" id="CLU_1649139_0_0_9"/>
<proteinExistence type="predicted"/>
<reference evidence="1 2" key="1">
    <citation type="journal article" date="2015" name="Infect. Genet. Evol.">
        <title>Genomic sequences of six botulinum neurotoxin-producing strains representing three clostridial species illustrate the mobility and diversity of botulinum neurotoxin genes.</title>
        <authorList>
            <person name="Smith T.J."/>
            <person name="Hill K.K."/>
            <person name="Xie G."/>
            <person name="Foley B.T."/>
            <person name="Williamson C.H."/>
            <person name="Foster J.T."/>
            <person name="Johnson S.L."/>
            <person name="Chertkov O."/>
            <person name="Teshima H."/>
            <person name="Gibbons H.S."/>
            <person name="Johnsky L.A."/>
            <person name="Karavis M.A."/>
            <person name="Smith L.A."/>
        </authorList>
    </citation>
    <scope>NUCLEOTIDE SEQUENCE [LARGE SCALE GENOMIC DNA]</scope>
    <source>
        <strain evidence="1">Sullivan</strain>
    </source>
</reference>
<dbReference type="KEGG" id="cbv:U729_2692"/>
<accession>A0A0A7FTY1</accession>
<dbReference type="eggNOG" id="ENOG50328SK">
    <property type="taxonomic scope" value="Bacteria"/>
</dbReference>
<dbReference type="RefSeq" id="WP_039315906.1">
    <property type="nucleotide sequence ID" value="NZ_CP006905.1"/>
</dbReference>
<dbReference type="Proteomes" id="UP000030635">
    <property type="component" value="Chromosome"/>
</dbReference>
<dbReference type="AlphaFoldDB" id="A0A0A7FTY1"/>
<dbReference type="EMBL" id="CP006905">
    <property type="protein sequence ID" value="AIY83072.1"/>
    <property type="molecule type" value="Genomic_DNA"/>
</dbReference>